<name>A0ACC0NQW7_RHOML</name>
<proteinExistence type="predicted"/>
<gene>
    <name evidence="1" type="ORF">RHMOL_Rhmol05G0152300</name>
</gene>
<comment type="caution">
    <text evidence="1">The sequence shown here is derived from an EMBL/GenBank/DDBJ whole genome shotgun (WGS) entry which is preliminary data.</text>
</comment>
<accession>A0ACC0NQW7</accession>
<evidence type="ECO:0000313" key="2">
    <source>
        <dbReference type="Proteomes" id="UP001062846"/>
    </source>
</evidence>
<sequence>MPGDFSGALDGFMGLLKGIKKEEISEVFSKVGTDGLWCRSAFFLKFFFKKEEKSKELSEASDDNQKPWISGLQIHLARGGPSHAHSGLSEEHEGVRFAQIGRKKDFVHIERVNGKTTNVLHGLELHTGVFNAEEQKEIVDCVFAAQGAEWSA</sequence>
<organism evidence="1 2">
    <name type="scientific">Rhododendron molle</name>
    <name type="common">Chinese azalea</name>
    <name type="synonym">Azalea mollis</name>
    <dbReference type="NCBI Taxonomy" id="49168"/>
    <lineage>
        <taxon>Eukaryota</taxon>
        <taxon>Viridiplantae</taxon>
        <taxon>Streptophyta</taxon>
        <taxon>Embryophyta</taxon>
        <taxon>Tracheophyta</taxon>
        <taxon>Spermatophyta</taxon>
        <taxon>Magnoliopsida</taxon>
        <taxon>eudicotyledons</taxon>
        <taxon>Gunneridae</taxon>
        <taxon>Pentapetalae</taxon>
        <taxon>asterids</taxon>
        <taxon>Ericales</taxon>
        <taxon>Ericaceae</taxon>
        <taxon>Ericoideae</taxon>
        <taxon>Rhodoreae</taxon>
        <taxon>Rhododendron</taxon>
    </lineage>
</organism>
<dbReference type="EMBL" id="CM046392">
    <property type="protein sequence ID" value="KAI8555152.1"/>
    <property type="molecule type" value="Genomic_DNA"/>
</dbReference>
<protein>
    <submittedName>
        <fullName evidence="1">Uncharacterized protein</fullName>
    </submittedName>
</protein>
<keyword evidence="2" id="KW-1185">Reference proteome</keyword>
<evidence type="ECO:0000313" key="1">
    <source>
        <dbReference type="EMBL" id="KAI8555152.1"/>
    </source>
</evidence>
<reference evidence="1" key="1">
    <citation type="submission" date="2022-02" db="EMBL/GenBank/DDBJ databases">
        <title>Plant Genome Project.</title>
        <authorList>
            <person name="Zhang R.-G."/>
        </authorList>
    </citation>
    <scope>NUCLEOTIDE SEQUENCE</scope>
    <source>
        <strain evidence="1">AT1</strain>
    </source>
</reference>
<dbReference type="Proteomes" id="UP001062846">
    <property type="component" value="Chromosome 5"/>
</dbReference>